<name>A0A6L3B2L0_AZOBR</name>
<dbReference type="Proteomes" id="UP000476837">
    <property type="component" value="Unassembled WGS sequence"/>
</dbReference>
<evidence type="ECO:0000313" key="2">
    <source>
        <dbReference type="Proteomes" id="UP000476837"/>
    </source>
</evidence>
<protein>
    <submittedName>
        <fullName evidence="1">Uncharacterized protein</fullName>
    </submittedName>
</protein>
<gene>
    <name evidence="1" type="ORF">DS837_10900</name>
</gene>
<dbReference type="AlphaFoldDB" id="A0A6L3B2L0"/>
<sequence>MVTEDLEERLSPLRDAHRYDRRMAHVRDLPRTLFTHTDDLPVDGWPAHRDRLPEPLPLPPDLEQDDHDGAMAWLRENAERFNAAFDVVLMLAFLEHIPVLSSHPGTTWMALEHKVAGTMCGVVRLIGVRLTPRPEARAAFKAIARHWYGSDLCSGRPLLSQLREYQDAVQRVGVDCNRSWWHLCEGIYPVDHSQEALATLAVDPPDFDSLFGDPRPYGGAERLAKLVWLAPNSD</sequence>
<dbReference type="EMBL" id="QOKV01000005">
    <property type="protein sequence ID" value="KAA0686198.1"/>
    <property type="molecule type" value="Genomic_DNA"/>
</dbReference>
<reference evidence="1 2" key="1">
    <citation type="submission" date="2018-07" db="EMBL/GenBank/DDBJ databases">
        <title>Genome sequence of Roseomonas fauriae ATCC 49958.</title>
        <authorList>
            <person name="Sant'Anna F.H."/>
            <person name="Baldani J.I."/>
            <person name="Zilli J.E."/>
            <person name="Reis V.M."/>
            <person name="Hartmann A."/>
            <person name="Cruz L."/>
            <person name="de Souza E.M."/>
            <person name="de Oliveira Pedrosa F."/>
            <person name="Passaglia L.M.P."/>
        </authorList>
    </citation>
    <scope>NUCLEOTIDE SEQUENCE [LARGE SCALE GENOMIC DNA]</scope>
    <source>
        <strain evidence="1 2">ATCC 49958</strain>
    </source>
</reference>
<comment type="caution">
    <text evidence="1">The sequence shown here is derived from an EMBL/GenBank/DDBJ whole genome shotgun (WGS) entry which is preliminary data.</text>
</comment>
<organism evidence="1 2">
    <name type="scientific">Azospirillum brasilense</name>
    <dbReference type="NCBI Taxonomy" id="192"/>
    <lineage>
        <taxon>Bacteria</taxon>
        <taxon>Pseudomonadati</taxon>
        <taxon>Pseudomonadota</taxon>
        <taxon>Alphaproteobacteria</taxon>
        <taxon>Rhodospirillales</taxon>
        <taxon>Azospirillaceae</taxon>
        <taxon>Azospirillum</taxon>
    </lineage>
</organism>
<dbReference type="RefSeq" id="WP_149164771.1">
    <property type="nucleotide sequence ID" value="NZ_QOKV01000005.1"/>
</dbReference>
<evidence type="ECO:0000313" key="1">
    <source>
        <dbReference type="EMBL" id="KAA0686198.1"/>
    </source>
</evidence>
<accession>A0A6L3B2L0</accession>
<proteinExistence type="predicted"/>